<organism evidence="4 5">
    <name type="scientific">Thiothrix winogradskyi</name>
    <dbReference type="NCBI Taxonomy" id="96472"/>
    <lineage>
        <taxon>Bacteria</taxon>
        <taxon>Pseudomonadati</taxon>
        <taxon>Pseudomonadota</taxon>
        <taxon>Gammaproteobacteria</taxon>
        <taxon>Thiotrichales</taxon>
        <taxon>Thiotrichaceae</taxon>
        <taxon>Thiothrix</taxon>
    </lineage>
</organism>
<sequence length="153" mass="16172">MKTHIMGLVLAAALGFASAPLLAEETTATKDKDIVAETLKAGKPTIAEFGAGTCFTCKEMNKVLAQLEAEHGDKVAVAHVSVIDQPDYARGYGVMLIPTQIFFDKTGQEIGRHMGPLTGQEILDSLGVEADADKPAAGNKPTDEDNATDKEKS</sequence>
<accession>A0ABY3T422</accession>
<keyword evidence="5" id="KW-1185">Reference proteome</keyword>
<evidence type="ECO:0000256" key="1">
    <source>
        <dbReference type="SAM" id="MobiDB-lite"/>
    </source>
</evidence>
<dbReference type="PANTHER" id="PTHR45663:SF11">
    <property type="entry name" value="GEO12009P1"/>
    <property type="match status" value="1"/>
</dbReference>
<dbReference type="Pfam" id="PF00085">
    <property type="entry name" value="Thioredoxin"/>
    <property type="match status" value="1"/>
</dbReference>
<gene>
    <name evidence="4" type="ORF">L2Y54_10055</name>
</gene>
<dbReference type="EMBL" id="CP091244">
    <property type="protein sequence ID" value="UJS26359.1"/>
    <property type="molecule type" value="Genomic_DNA"/>
</dbReference>
<keyword evidence="2" id="KW-0732">Signal</keyword>
<evidence type="ECO:0000256" key="2">
    <source>
        <dbReference type="SAM" id="SignalP"/>
    </source>
</evidence>
<evidence type="ECO:0000259" key="3">
    <source>
        <dbReference type="PROSITE" id="PS51352"/>
    </source>
</evidence>
<dbReference type="InterPro" id="IPR013766">
    <property type="entry name" value="Thioredoxin_domain"/>
</dbReference>
<feature type="signal peptide" evidence="2">
    <location>
        <begin position="1"/>
        <end position="23"/>
    </location>
</feature>
<reference evidence="4" key="1">
    <citation type="journal article" date="2022" name="Microorganisms">
        <title>Two New Species of Filamentous Sulfur Bacteria of the Genus Thiothrix, Thiothrix winogradskyi sp. nov. and 'Candidatus Thiothrix sulfatifontis' sp. nov.</title>
        <authorList>
            <person name="Ravin N.V."/>
            <person name="Rossetti S."/>
            <person name="Beletsky A.V."/>
            <person name="Kadnikov V.V."/>
            <person name="Rudenko T.S."/>
            <person name="Smolyakov D.D."/>
            <person name="Moskvitina M.I."/>
            <person name="Gureeva M.V."/>
            <person name="Mardanov A.V."/>
            <person name="Grabovich M.Y."/>
        </authorList>
    </citation>
    <scope>NUCLEOTIDE SEQUENCE</scope>
    <source>
        <strain evidence="4">CT3</strain>
    </source>
</reference>
<proteinExistence type="predicted"/>
<dbReference type="InterPro" id="IPR036249">
    <property type="entry name" value="Thioredoxin-like_sf"/>
</dbReference>
<name>A0ABY3T422_9GAMM</name>
<dbReference type="CDD" id="cd02947">
    <property type="entry name" value="TRX_family"/>
    <property type="match status" value="1"/>
</dbReference>
<dbReference type="Gene3D" id="3.40.30.10">
    <property type="entry name" value="Glutaredoxin"/>
    <property type="match status" value="1"/>
</dbReference>
<feature type="region of interest" description="Disordered" evidence="1">
    <location>
        <begin position="121"/>
        <end position="153"/>
    </location>
</feature>
<dbReference type="RefSeq" id="WP_236501741.1">
    <property type="nucleotide sequence ID" value="NZ_CP091244.1"/>
</dbReference>
<dbReference type="PANTHER" id="PTHR45663">
    <property type="entry name" value="GEO12009P1"/>
    <property type="match status" value="1"/>
</dbReference>
<evidence type="ECO:0000313" key="4">
    <source>
        <dbReference type="EMBL" id="UJS26359.1"/>
    </source>
</evidence>
<feature type="compositionally biased region" description="Basic and acidic residues" evidence="1">
    <location>
        <begin position="141"/>
        <end position="153"/>
    </location>
</feature>
<protein>
    <submittedName>
        <fullName evidence="4">Thioredoxin family protein</fullName>
    </submittedName>
</protein>
<feature type="domain" description="Thioredoxin" evidence="3">
    <location>
        <begin position="13"/>
        <end position="137"/>
    </location>
</feature>
<dbReference type="SUPFAM" id="SSF52833">
    <property type="entry name" value="Thioredoxin-like"/>
    <property type="match status" value="1"/>
</dbReference>
<dbReference type="PROSITE" id="PS51352">
    <property type="entry name" value="THIOREDOXIN_2"/>
    <property type="match status" value="1"/>
</dbReference>
<evidence type="ECO:0000313" key="5">
    <source>
        <dbReference type="Proteomes" id="UP001054801"/>
    </source>
</evidence>
<dbReference type="Proteomes" id="UP001054801">
    <property type="component" value="Chromosome"/>
</dbReference>
<feature type="chain" id="PRO_5046328743" evidence="2">
    <location>
        <begin position="24"/>
        <end position="153"/>
    </location>
</feature>